<evidence type="ECO:0000313" key="1">
    <source>
        <dbReference type="EMBL" id="SES91383.1"/>
    </source>
</evidence>
<proteinExistence type="predicted"/>
<dbReference type="Proteomes" id="UP000199308">
    <property type="component" value="Unassembled WGS sequence"/>
</dbReference>
<name>A0A1I0AB54_THASX</name>
<dbReference type="OrthoDB" id="8780249at2"/>
<gene>
    <name evidence="1" type="ORF">SAMN05660429_00643</name>
</gene>
<keyword evidence="2" id="KW-1185">Reference proteome</keyword>
<sequence>MARAWVSGNEPYLFRVPATSVQDWLQARYQDPDELLDYVVSIEEFDRLPSGNKPCKVAGCERDVVKGLFLCHRHHVASLQKIGKCPEYPIGRNFGPYEVSKYEL</sequence>
<reference evidence="1 2" key="1">
    <citation type="submission" date="2016-10" db="EMBL/GenBank/DDBJ databases">
        <authorList>
            <person name="de Groot N.N."/>
        </authorList>
    </citation>
    <scope>NUCLEOTIDE SEQUENCE [LARGE SCALE GENOMIC DNA]</scope>
    <source>
        <strain evidence="1 2">DSM 19706</strain>
    </source>
</reference>
<dbReference type="EMBL" id="FOHK01000003">
    <property type="protein sequence ID" value="SES91383.1"/>
    <property type="molecule type" value="Genomic_DNA"/>
</dbReference>
<protein>
    <submittedName>
        <fullName evidence="1">Uncharacterized protein</fullName>
    </submittedName>
</protein>
<organism evidence="1 2">
    <name type="scientific">Thalassotalea agarivorans</name>
    <name type="common">Thalassomonas agarivorans</name>
    <dbReference type="NCBI Taxonomy" id="349064"/>
    <lineage>
        <taxon>Bacteria</taxon>
        <taxon>Pseudomonadati</taxon>
        <taxon>Pseudomonadota</taxon>
        <taxon>Gammaproteobacteria</taxon>
        <taxon>Alteromonadales</taxon>
        <taxon>Colwelliaceae</taxon>
        <taxon>Thalassotalea</taxon>
    </lineage>
</organism>
<dbReference type="STRING" id="349064.SAMN05660429_00643"/>
<dbReference type="AlphaFoldDB" id="A0A1I0AB54"/>
<accession>A0A1I0AB54</accession>
<evidence type="ECO:0000313" key="2">
    <source>
        <dbReference type="Proteomes" id="UP000199308"/>
    </source>
</evidence>
<dbReference type="RefSeq" id="WP_143047913.1">
    <property type="nucleotide sequence ID" value="NZ_AP027363.1"/>
</dbReference>